<name>A0ABT6A9H4_9ACTN</name>
<gene>
    <name evidence="1" type="ORF">P3H78_22230</name>
</gene>
<reference evidence="1 2" key="1">
    <citation type="submission" date="2023-03" db="EMBL/GenBank/DDBJ databases">
        <title>Draft genome sequence of Streptomyces sp. K1PA1 isolated from peat swamp forest in Thailand.</title>
        <authorList>
            <person name="Klaysubun C."/>
            <person name="Duangmal K."/>
        </authorList>
    </citation>
    <scope>NUCLEOTIDE SEQUENCE [LARGE SCALE GENOMIC DNA]</scope>
    <source>
        <strain evidence="1 2">K1PA1</strain>
    </source>
</reference>
<evidence type="ECO:0000313" key="1">
    <source>
        <dbReference type="EMBL" id="MDF3301294.1"/>
    </source>
</evidence>
<dbReference type="EMBL" id="JARJBB010000012">
    <property type="protein sequence ID" value="MDF3301294.1"/>
    <property type="molecule type" value="Genomic_DNA"/>
</dbReference>
<accession>A0ABT6A9H4</accession>
<keyword evidence="2" id="KW-1185">Reference proteome</keyword>
<comment type="caution">
    <text evidence="1">The sequence shown here is derived from an EMBL/GenBank/DDBJ whole genome shotgun (WGS) entry which is preliminary data.</text>
</comment>
<dbReference type="Proteomes" id="UP001221150">
    <property type="component" value="Unassembled WGS sequence"/>
</dbReference>
<dbReference type="InterPro" id="IPR033457">
    <property type="entry name" value="DUF5133"/>
</dbReference>
<organism evidence="1 2">
    <name type="scientific">Streptomyces tropicalis</name>
    <dbReference type="NCBI Taxonomy" id="3034234"/>
    <lineage>
        <taxon>Bacteria</taxon>
        <taxon>Bacillati</taxon>
        <taxon>Actinomycetota</taxon>
        <taxon>Actinomycetes</taxon>
        <taxon>Kitasatosporales</taxon>
        <taxon>Streptomycetaceae</taxon>
        <taxon>Streptomyces</taxon>
    </lineage>
</organism>
<sequence>MLMAHPAVLRDLVTRYDALRVLHAGDGCPEIRRRMDDAAYTLCVTTGTRDVTSALAAARQRLSVALPVRTAAAGVQSADDSLIGG</sequence>
<protein>
    <submittedName>
        <fullName evidence="1">DUF5133 domain-containing protein</fullName>
    </submittedName>
</protein>
<dbReference type="RefSeq" id="WP_276110856.1">
    <property type="nucleotide sequence ID" value="NZ_JARJBB010000012.1"/>
</dbReference>
<evidence type="ECO:0000313" key="2">
    <source>
        <dbReference type="Proteomes" id="UP001221150"/>
    </source>
</evidence>
<dbReference type="Pfam" id="PF17196">
    <property type="entry name" value="DUF5133"/>
    <property type="match status" value="1"/>
</dbReference>
<proteinExistence type="predicted"/>